<dbReference type="InterPro" id="IPR018874">
    <property type="entry name" value="Phage_Mx8_p63_C"/>
</dbReference>
<evidence type="ECO:0000313" key="4">
    <source>
        <dbReference type="Proteomes" id="UP000594865"/>
    </source>
</evidence>
<evidence type="ECO:0000256" key="1">
    <source>
        <dbReference type="SAM" id="MobiDB-lite"/>
    </source>
</evidence>
<sequence>MSKTQSVTGRAIGGKVRAEKMTPEQRKEQAAKMVAAKQAKAAMPKVIHKKLPLILGDVQIPCAVIQYPNGEVKRVLTENGILTAIYGKAGMASGASKRSREKALNNGMAPMPLFLSPERLRPLILEDETLSALLLKIEYMDDKEIVSGYDASILPSVCEIWLKARDMGILQSQQLGRAQKAELLMRALAHIGIIALVDEATGYQDVRSKDALAKILEAFVAKELQPWVKTFPLEYYKELCRLYNVPFPPLKNNQFPQFFGHITNNAIYTRLAPELLPELKKAASKQEKKAKLHQLLTQDVGHPKLKEHLASVVTLLKLAKDKDDFSRMLDIVHPKLNNTIPLDLGE</sequence>
<feature type="domain" description="Bacteriophage Mx8 p63 C-terminal" evidence="2">
    <location>
        <begin position="215"/>
        <end position="305"/>
    </location>
</feature>
<gene>
    <name evidence="3" type="ORF">I6G28_05785</name>
</gene>
<feature type="region of interest" description="Disordered" evidence="1">
    <location>
        <begin position="1"/>
        <end position="24"/>
    </location>
</feature>
<protein>
    <submittedName>
        <fullName evidence="3">P63C domain-containing protein</fullName>
    </submittedName>
</protein>
<dbReference type="Pfam" id="PF10546">
    <property type="entry name" value="P63C"/>
    <property type="match status" value="1"/>
</dbReference>
<organism evidence="3 4">
    <name type="scientific">Neisseria cinerea</name>
    <dbReference type="NCBI Taxonomy" id="483"/>
    <lineage>
        <taxon>Bacteria</taxon>
        <taxon>Pseudomonadati</taxon>
        <taxon>Pseudomonadota</taxon>
        <taxon>Betaproteobacteria</taxon>
        <taxon>Neisseriales</taxon>
        <taxon>Neisseriaceae</taxon>
        <taxon>Neisseria</taxon>
    </lineage>
</organism>
<accession>A0A7T3ESW6</accession>
<keyword evidence="4" id="KW-1185">Reference proteome</keyword>
<proteinExistence type="predicted"/>
<dbReference type="GeneID" id="84020921"/>
<dbReference type="RefSeq" id="WP_111726761.1">
    <property type="nucleotide sequence ID" value="NZ_CP065726.1"/>
</dbReference>
<dbReference type="EMBL" id="CP065726">
    <property type="protein sequence ID" value="QPT37453.1"/>
    <property type="molecule type" value="Genomic_DNA"/>
</dbReference>
<dbReference type="AlphaFoldDB" id="A0A7T3ESW6"/>
<evidence type="ECO:0000259" key="2">
    <source>
        <dbReference type="Pfam" id="PF10546"/>
    </source>
</evidence>
<name>A0A7T3ESW6_NEICI</name>
<evidence type="ECO:0000313" key="3">
    <source>
        <dbReference type="EMBL" id="QPT37453.1"/>
    </source>
</evidence>
<reference evidence="3 4" key="1">
    <citation type="submission" date="2020-12" db="EMBL/GenBank/DDBJ databases">
        <title>FDA dAtabase for Regulatory Grade micrObial Sequences (FDA-ARGOS): Supporting development and validation of Infectious Disease Dx tests.</title>
        <authorList>
            <person name="Sproer C."/>
            <person name="Gronow S."/>
            <person name="Severitt S."/>
            <person name="Schroder I."/>
            <person name="Tallon L."/>
            <person name="Sadzewicz L."/>
            <person name="Zhao X."/>
            <person name="Boylan J."/>
            <person name="Ott S."/>
            <person name="Bowen H."/>
            <person name="Vavikolanu K."/>
            <person name="Mehta A."/>
            <person name="Aluvathingal J."/>
            <person name="Nadendla S."/>
            <person name="Lowell S."/>
            <person name="Myers T."/>
            <person name="Yan Y."/>
            <person name="Sichtig H."/>
        </authorList>
    </citation>
    <scope>NUCLEOTIDE SEQUENCE [LARGE SCALE GENOMIC DNA]</scope>
    <source>
        <strain evidence="3 4">FDAARGOS_871</strain>
    </source>
</reference>
<dbReference type="Proteomes" id="UP000594865">
    <property type="component" value="Chromosome"/>
</dbReference>